<name>A0A4R6F9S2_9SPHN</name>
<keyword evidence="3" id="KW-1185">Reference proteome</keyword>
<sequence length="36" mass="4059">MIKRSEEFKQEAVRIALTSGLPRDRVASDLGSANRR</sequence>
<evidence type="ECO:0008006" key="4">
    <source>
        <dbReference type="Google" id="ProtNLM"/>
    </source>
</evidence>
<reference evidence="1 3" key="1">
    <citation type="submission" date="2019-03" db="EMBL/GenBank/DDBJ databases">
        <title>Genomic Encyclopedia of Type Strains, Phase IV (KMG-IV): sequencing the most valuable type-strain genomes for metagenomic binning, comparative biology and taxonomic classification.</title>
        <authorList>
            <person name="Goeker M."/>
        </authorList>
    </citation>
    <scope>NUCLEOTIDE SEQUENCE [LARGE SCALE GENOMIC DNA]</scope>
    <source>
        <strain evidence="1 3">DSM 25059</strain>
    </source>
</reference>
<dbReference type="EMBL" id="SNWD01000024">
    <property type="protein sequence ID" value="TDN77793.1"/>
    <property type="molecule type" value="Genomic_DNA"/>
</dbReference>
<evidence type="ECO:0000313" key="3">
    <source>
        <dbReference type="Proteomes" id="UP000295493"/>
    </source>
</evidence>
<evidence type="ECO:0000313" key="2">
    <source>
        <dbReference type="EMBL" id="TDN80216.1"/>
    </source>
</evidence>
<proteinExistence type="predicted"/>
<evidence type="ECO:0000313" key="1">
    <source>
        <dbReference type="EMBL" id="TDN77793.1"/>
    </source>
</evidence>
<comment type="caution">
    <text evidence="1">The sequence shown here is derived from an EMBL/GenBank/DDBJ whole genome shotgun (WGS) entry which is preliminary data.</text>
</comment>
<accession>A0A4R6F9S2</accession>
<dbReference type="Proteomes" id="UP000295493">
    <property type="component" value="Unassembled WGS sequence"/>
</dbReference>
<dbReference type="EMBL" id="SNWD01000010">
    <property type="protein sequence ID" value="TDN80216.1"/>
    <property type="molecule type" value="Genomic_DNA"/>
</dbReference>
<organism evidence="1 3">
    <name type="scientific">Stakelama pacifica</name>
    <dbReference type="NCBI Taxonomy" id="517720"/>
    <lineage>
        <taxon>Bacteria</taxon>
        <taxon>Pseudomonadati</taxon>
        <taxon>Pseudomonadota</taxon>
        <taxon>Alphaproteobacteria</taxon>
        <taxon>Sphingomonadales</taxon>
        <taxon>Sphingomonadaceae</taxon>
        <taxon>Stakelama</taxon>
    </lineage>
</organism>
<dbReference type="AlphaFoldDB" id="A0A4R6F9S2"/>
<gene>
    <name evidence="2" type="ORF">EV664_1107</name>
    <name evidence="1" type="ORF">EV664_1246</name>
</gene>
<protein>
    <recommendedName>
        <fullName evidence="4">Transposase</fullName>
    </recommendedName>
</protein>